<dbReference type="EMBL" id="RZNJ01000001">
    <property type="protein sequence ID" value="RUT34875.1"/>
    <property type="molecule type" value="Genomic_DNA"/>
</dbReference>
<dbReference type="InterPro" id="IPR051450">
    <property type="entry name" value="Gfo/Idh/MocA_Oxidoreductases"/>
</dbReference>
<dbReference type="Pfam" id="PF22725">
    <property type="entry name" value="GFO_IDH_MocA_C3"/>
    <property type="match status" value="1"/>
</dbReference>
<dbReference type="Gene3D" id="3.40.50.720">
    <property type="entry name" value="NAD(P)-binding Rossmann-like Domain"/>
    <property type="match status" value="1"/>
</dbReference>
<dbReference type="RefSeq" id="WP_127186995.1">
    <property type="nucleotide sequence ID" value="NZ_RZNJ01000001.1"/>
</dbReference>
<comment type="caution">
    <text evidence="3">The sequence shown here is derived from an EMBL/GenBank/DDBJ whole genome shotgun (WGS) entry which is preliminary data.</text>
</comment>
<keyword evidence="4" id="KW-1185">Reference proteome</keyword>
<evidence type="ECO:0000313" key="3">
    <source>
        <dbReference type="EMBL" id="RUT34875.1"/>
    </source>
</evidence>
<feature type="domain" description="GFO/IDH/MocA-like oxidoreductase" evidence="2">
    <location>
        <begin position="135"/>
        <end position="269"/>
    </location>
</feature>
<accession>A0A433XLC0</accession>
<dbReference type="AlphaFoldDB" id="A0A433XLC0"/>
<dbReference type="PANTHER" id="PTHR43377:SF1">
    <property type="entry name" value="BILIVERDIN REDUCTASE A"/>
    <property type="match status" value="1"/>
</dbReference>
<dbReference type="PANTHER" id="PTHR43377">
    <property type="entry name" value="BILIVERDIN REDUCTASE A"/>
    <property type="match status" value="1"/>
</dbReference>
<organism evidence="3 4">
    <name type="scientific">Arsenicitalea aurantiaca</name>
    <dbReference type="NCBI Taxonomy" id="1783274"/>
    <lineage>
        <taxon>Bacteria</taxon>
        <taxon>Pseudomonadati</taxon>
        <taxon>Pseudomonadota</taxon>
        <taxon>Alphaproteobacteria</taxon>
        <taxon>Hyphomicrobiales</taxon>
        <taxon>Devosiaceae</taxon>
        <taxon>Arsenicitalea</taxon>
    </lineage>
</organism>
<dbReference type="InterPro" id="IPR055170">
    <property type="entry name" value="GFO_IDH_MocA-like_dom"/>
</dbReference>
<feature type="domain" description="Gfo/Idh/MocA-like oxidoreductase N-terminal" evidence="1">
    <location>
        <begin position="5"/>
        <end position="123"/>
    </location>
</feature>
<dbReference type="OrthoDB" id="7798185at2"/>
<dbReference type="Proteomes" id="UP000281547">
    <property type="component" value="Unassembled WGS sequence"/>
</dbReference>
<dbReference type="Pfam" id="PF01408">
    <property type="entry name" value="GFO_IDH_MocA"/>
    <property type="match status" value="1"/>
</dbReference>
<protein>
    <submittedName>
        <fullName evidence="3">Gfo/Idh/MocA family oxidoreductase</fullName>
    </submittedName>
</protein>
<dbReference type="InterPro" id="IPR000683">
    <property type="entry name" value="Gfo/Idh/MocA-like_OxRdtase_N"/>
</dbReference>
<dbReference type="GO" id="GO:0000166">
    <property type="term" value="F:nucleotide binding"/>
    <property type="evidence" value="ECO:0007669"/>
    <property type="project" value="InterPro"/>
</dbReference>
<dbReference type="SUPFAM" id="SSF51735">
    <property type="entry name" value="NAD(P)-binding Rossmann-fold domains"/>
    <property type="match status" value="1"/>
</dbReference>
<sequence>MADKVNIGVIGAGWWASLSHIPALIANPHVDIVAVNRPDREGLDRVAAEFALSHAYTDAAEMLAKEDLAGVVIASPHILHAEHARLALEKGLHVLIEKPMATRAEDAQQLVALAGKKGVQIIMPYGWNYKPILDTAHRLVAEGWVGEVRHVVAQMASALADLFGGEPMVETKDHLFRPPVSTWADPEKSGGYGWGQLTHGLGALFRIVDLEPTGVFARTGLSPAGVDYYDAAVVEFANGATMALSGAATVPKSRGYQIDIRIFGTEGMLLFDIERARVEAIRHDGQTHVEQLPADAGDYEQVAPITRFVDICRGVPTVNPADGTIGMRATLVLDAMYRSARSGRMEEVLQ</sequence>
<name>A0A433XLC0_9HYPH</name>
<reference evidence="3 4" key="1">
    <citation type="journal article" date="2016" name="Int. J. Syst. Evol. Microbiol.">
        <title>Arsenicitalea aurantiaca gen. nov., sp. nov., a new member of the family Hyphomicrobiaceae, isolated from high-arsenic sediment.</title>
        <authorList>
            <person name="Mu Y."/>
            <person name="Zhou L."/>
            <person name="Zeng X.C."/>
            <person name="Liu L."/>
            <person name="Pan Y."/>
            <person name="Chen X."/>
            <person name="Wang J."/>
            <person name="Li S."/>
            <person name="Li W.J."/>
            <person name="Wang Y."/>
        </authorList>
    </citation>
    <scope>NUCLEOTIDE SEQUENCE [LARGE SCALE GENOMIC DNA]</scope>
    <source>
        <strain evidence="3 4">42-50</strain>
    </source>
</reference>
<dbReference type="InterPro" id="IPR036291">
    <property type="entry name" value="NAD(P)-bd_dom_sf"/>
</dbReference>
<evidence type="ECO:0000259" key="1">
    <source>
        <dbReference type="Pfam" id="PF01408"/>
    </source>
</evidence>
<proteinExistence type="predicted"/>
<evidence type="ECO:0000313" key="4">
    <source>
        <dbReference type="Proteomes" id="UP000281547"/>
    </source>
</evidence>
<evidence type="ECO:0000259" key="2">
    <source>
        <dbReference type="Pfam" id="PF22725"/>
    </source>
</evidence>
<gene>
    <name evidence="3" type="ORF">EMQ25_02640</name>
</gene>
<dbReference type="Gene3D" id="3.30.360.10">
    <property type="entry name" value="Dihydrodipicolinate Reductase, domain 2"/>
    <property type="match status" value="1"/>
</dbReference>
<dbReference type="SUPFAM" id="SSF55347">
    <property type="entry name" value="Glyceraldehyde-3-phosphate dehydrogenase-like, C-terminal domain"/>
    <property type="match status" value="1"/>
</dbReference>